<dbReference type="CDD" id="cd00082">
    <property type="entry name" value="HisKA"/>
    <property type="match status" value="1"/>
</dbReference>
<dbReference type="NCBIfam" id="TIGR00229">
    <property type="entry name" value="sensory_box"/>
    <property type="match status" value="1"/>
</dbReference>
<dbReference type="AlphaFoldDB" id="A0A5C6B956"/>
<dbReference type="InterPro" id="IPR001789">
    <property type="entry name" value="Sig_transdc_resp-reg_receiver"/>
</dbReference>
<feature type="modified residue" description="4-aspartylphosphate" evidence="13">
    <location>
        <position position="628"/>
    </location>
</feature>
<feature type="region of interest" description="Disordered" evidence="14">
    <location>
        <begin position="721"/>
        <end position="749"/>
    </location>
</feature>
<dbReference type="InterPro" id="IPR036890">
    <property type="entry name" value="HATPase_C_sf"/>
</dbReference>
<evidence type="ECO:0000256" key="2">
    <source>
        <dbReference type="ARBA" id="ARBA00004651"/>
    </source>
</evidence>
<dbReference type="InterPro" id="IPR005467">
    <property type="entry name" value="His_kinase_dom"/>
</dbReference>
<feature type="domain" description="HPt" evidence="19">
    <location>
        <begin position="883"/>
        <end position="977"/>
    </location>
</feature>
<dbReference type="SUPFAM" id="SSF55785">
    <property type="entry name" value="PYP-like sensor domain (PAS domain)"/>
    <property type="match status" value="1"/>
</dbReference>
<evidence type="ECO:0000256" key="11">
    <source>
        <dbReference type="ARBA" id="ARBA00023136"/>
    </source>
</evidence>
<feature type="modified residue" description="Phosphohistidine" evidence="12">
    <location>
        <position position="922"/>
    </location>
</feature>
<sequence>MNLYRRIPIRFRIALGLVGMMAGTILLADAFGLWPSEKRQVLKGRAQLCETLAISGTAMVSTGDLDGLRITMAGITKRDAQIRSTGFRTIDGELLVDAGDHSQCWDETLPNGELQMRVPVYRNGTTWGHLEVAFASVGESLGWHRYGIYSLVAIIVPMCFIQFSIFLRKTLDAMDANGAVPKTVRDVLNTFVEGLVLIDNRNRILFANRKVCDSAGQTTQQLVGKSINDLPWVVTDGEQELPWVEANRSGESVRDRVIQMNHQSQDGETRTLTFTVNCTTYPGRGVMTTLDDITEIEENKAKLAVALGAAKDASEAKSSFLANMSHEIRTPLNAVLGFTDVLRRGMVTSSEEAVDHLNMIHRSGAHLLSLINDILDLSKIEAGKMQVESIPTAVHQALLDATGVQTARAKEKNINLTIELLSDIPRTVLGDPTRLRQIITNLVGNAIKFTENGEVRVLAECQTSADDPCLRIHVQDTGIGMTPEQQDKIFESFVQADSSTTRKFGGTGLGLSISRRLAEAMGGGLTVQSVAGEGSTFTLTLPIAENDLSDMISPDEVQRMASARDAGQGNAVLRLPHDPILVVDDGAANRRLIELVLGRAGADVTCVTNGLEAIEEMERREYRLVFMDMQMPVLDGMSATRRLRQSGCTTPIVALTGNAMKGDREKCLEAGCDDFLSKPVDLDALLACAAGYVGVADDSDQSAHQTTDGHAVDFGGLIQNRTHAPQSTNPGHSNTSATDPTGPIHSRLPMDDEDYRSVVVDFIARLDGRLKAMLHALESNSFDELQQEAHWLKGSGGTVGLPELGPPALRLESAAKQSDFGQALSIMREICDIRSRIVSPAAAADMLIEEQHAVAKLNQASHLTEVDCHDLSTEPIPCSLPLDDAEYAEIVADFIVRLDERLDAMQDLLDEGLFESLGNEAHWLKGAGGTVGYGALTQPAMELLQAARDEALDRCQHALDAVLQIRARLIVPQLSSR</sequence>
<evidence type="ECO:0000256" key="1">
    <source>
        <dbReference type="ARBA" id="ARBA00000085"/>
    </source>
</evidence>
<dbReference type="PANTHER" id="PTHR45339:SF1">
    <property type="entry name" value="HYBRID SIGNAL TRANSDUCTION HISTIDINE KINASE J"/>
    <property type="match status" value="1"/>
</dbReference>
<dbReference type="InterPro" id="IPR000014">
    <property type="entry name" value="PAS"/>
</dbReference>
<evidence type="ECO:0000259" key="17">
    <source>
        <dbReference type="PROSITE" id="PS50110"/>
    </source>
</evidence>
<dbReference type="GO" id="GO:0005524">
    <property type="term" value="F:ATP binding"/>
    <property type="evidence" value="ECO:0007669"/>
    <property type="project" value="UniProtKB-KW"/>
</dbReference>
<feature type="domain" description="PAS" evidence="18">
    <location>
        <begin position="180"/>
        <end position="226"/>
    </location>
</feature>
<dbReference type="Pfam" id="PF01627">
    <property type="entry name" value="Hpt"/>
    <property type="match status" value="2"/>
</dbReference>
<keyword evidence="5 13" id="KW-0597">Phosphoprotein</keyword>
<feature type="modified residue" description="Phosphohistidine" evidence="12">
    <location>
        <position position="790"/>
    </location>
</feature>
<dbReference type="PRINTS" id="PR00344">
    <property type="entry name" value="BCTRLSENSOR"/>
</dbReference>
<dbReference type="SMART" id="SM00448">
    <property type="entry name" value="REC"/>
    <property type="match status" value="1"/>
</dbReference>
<dbReference type="EMBL" id="SJPN01000001">
    <property type="protein sequence ID" value="TWU08257.1"/>
    <property type="molecule type" value="Genomic_DNA"/>
</dbReference>
<feature type="compositionally biased region" description="Polar residues" evidence="14">
    <location>
        <begin position="721"/>
        <end position="739"/>
    </location>
</feature>
<comment type="subcellular location">
    <subcellularLocation>
        <location evidence="2">Cell membrane</location>
        <topology evidence="2">Multi-pass membrane protein</topology>
    </subcellularLocation>
</comment>
<dbReference type="CDD" id="cd16922">
    <property type="entry name" value="HATPase_EvgS-ArcB-TorS-like"/>
    <property type="match status" value="1"/>
</dbReference>
<dbReference type="Proteomes" id="UP000320176">
    <property type="component" value="Unassembled WGS sequence"/>
</dbReference>
<dbReference type="Pfam" id="PF00512">
    <property type="entry name" value="HisKA"/>
    <property type="match status" value="1"/>
</dbReference>
<dbReference type="SMART" id="SM00073">
    <property type="entry name" value="HPT"/>
    <property type="match status" value="2"/>
</dbReference>
<evidence type="ECO:0000256" key="3">
    <source>
        <dbReference type="ARBA" id="ARBA00012438"/>
    </source>
</evidence>
<protein>
    <recommendedName>
        <fullName evidence="3">histidine kinase</fullName>
        <ecNumber evidence="3">2.7.13.3</ecNumber>
    </recommendedName>
</protein>
<evidence type="ECO:0000313" key="20">
    <source>
        <dbReference type="EMBL" id="TWU08257.1"/>
    </source>
</evidence>
<dbReference type="InterPro" id="IPR003594">
    <property type="entry name" value="HATPase_dom"/>
</dbReference>
<keyword evidence="11 15" id="KW-0472">Membrane</keyword>
<keyword evidence="9 15" id="KW-1133">Transmembrane helix</keyword>
<keyword evidence="4" id="KW-1003">Cell membrane</keyword>
<comment type="caution">
    <text evidence="20">The sequence shown here is derived from an EMBL/GenBank/DDBJ whole genome shotgun (WGS) entry which is preliminary data.</text>
</comment>
<evidence type="ECO:0000256" key="15">
    <source>
        <dbReference type="SAM" id="Phobius"/>
    </source>
</evidence>
<dbReference type="SMART" id="SM00387">
    <property type="entry name" value="HATPase_c"/>
    <property type="match status" value="1"/>
</dbReference>
<evidence type="ECO:0000256" key="13">
    <source>
        <dbReference type="PROSITE-ProRule" id="PRU00169"/>
    </source>
</evidence>
<feature type="domain" description="HPt" evidence="19">
    <location>
        <begin position="751"/>
        <end position="851"/>
    </location>
</feature>
<evidence type="ECO:0000313" key="21">
    <source>
        <dbReference type="Proteomes" id="UP000320176"/>
    </source>
</evidence>
<dbReference type="PROSITE" id="PS50110">
    <property type="entry name" value="RESPONSE_REGULATORY"/>
    <property type="match status" value="1"/>
</dbReference>
<dbReference type="Gene3D" id="3.30.565.10">
    <property type="entry name" value="Histidine kinase-like ATPase, C-terminal domain"/>
    <property type="match status" value="1"/>
</dbReference>
<dbReference type="InterPro" id="IPR011006">
    <property type="entry name" value="CheY-like_superfamily"/>
</dbReference>
<dbReference type="OrthoDB" id="9790669at2"/>
<dbReference type="PROSITE" id="PS50112">
    <property type="entry name" value="PAS"/>
    <property type="match status" value="1"/>
</dbReference>
<dbReference type="SMART" id="SM00388">
    <property type="entry name" value="HisKA"/>
    <property type="match status" value="1"/>
</dbReference>
<evidence type="ECO:0000259" key="19">
    <source>
        <dbReference type="PROSITE" id="PS50894"/>
    </source>
</evidence>
<keyword evidence="8" id="KW-0067">ATP-binding</keyword>
<dbReference type="FunFam" id="3.30.565.10:FF:000078">
    <property type="entry name" value="Two-component sensor histidine kinase"/>
    <property type="match status" value="1"/>
</dbReference>
<keyword evidence="21" id="KW-1185">Reference proteome</keyword>
<dbReference type="Gene3D" id="3.30.450.20">
    <property type="entry name" value="PAS domain"/>
    <property type="match status" value="1"/>
</dbReference>
<dbReference type="GO" id="GO:0005886">
    <property type="term" value="C:plasma membrane"/>
    <property type="evidence" value="ECO:0007669"/>
    <property type="project" value="UniProtKB-SubCell"/>
</dbReference>
<dbReference type="PANTHER" id="PTHR45339">
    <property type="entry name" value="HYBRID SIGNAL TRANSDUCTION HISTIDINE KINASE J"/>
    <property type="match status" value="1"/>
</dbReference>
<dbReference type="RefSeq" id="WP_146518333.1">
    <property type="nucleotide sequence ID" value="NZ_CP151726.1"/>
</dbReference>
<dbReference type="Gene3D" id="3.40.50.2300">
    <property type="match status" value="1"/>
</dbReference>
<evidence type="ECO:0000256" key="14">
    <source>
        <dbReference type="SAM" id="MobiDB-lite"/>
    </source>
</evidence>
<dbReference type="CDD" id="cd17546">
    <property type="entry name" value="REC_hyHK_CKI1_RcsC-like"/>
    <property type="match status" value="1"/>
</dbReference>
<dbReference type="InterPro" id="IPR008207">
    <property type="entry name" value="Sig_transdc_His_kin_Hpt_dom"/>
</dbReference>
<feature type="domain" description="Response regulatory" evidence="17">
    <location>
        <begin position="579"/>
        <end position="693"/>
    </location>
</feature>
<dbReference type="EC" id="2.7.13.3" evidence="3"/>
<keyword evidence="10" id="KW-0902">Two-component regulatory system</keyword>
<proteinExistence type="predicted"/>
<dbReference type="GO" id="GO:0000155">
    <property type="term" value="F:phosphorelay sensor kinase activity"/>
    <property type="evidence" value="ECO:0007669"/>
    <property type="project" value="InterPro"/>
</dbReference>
<evidence type="ECO:0000259" key="18">
    <source>
        <dbReference type="PROSITE" id="PS50112"/>
    </source>
</evidence>
<organism evidence="20 21">
    <name type="scientific">Stieleria varia</name>
    <dbReference type="NCBI Taxonomy" id="2528005"/>
    <lineage>
        <taxon>Bacteria</taxon>
        <taxon>Pseudomonadati</taxon>
        <taxon>Planctomycetota</taxon>
        <taxon>Planctomycetia</taxon>
        <taxon>Pirellulales</taxon>
        <taxon>Pirellulaceae</taxon>
        <taxon>Stieleria</taxon>
    </lineage>
</organism>
<keyword evidence="7" id="KW-0547">Nucleotide-binding</keyword>
<evidence type="ECO:0000256" key="4">
    <source>
        <dbReference type="ARBA" id="ARBA00022475"/>
    </source>
</evidence>
<evidence type="ECO:0000256" key="10">
    <source>
        <dbReference type="ARBA" id="ARBA00023012"/>
    </source>
</evidence>
<evidence type="ECO:0000256" key="6">
    <source>
        <dbReference type="ARBA" id="ARBA00022692"/>
    </source>
</evidence>
<dbReference type="Pfam" id="PF00989">
    <property type="entry name" value="PAS"/>
    <property type="match status" value="1"/>
</dbReference>
<dbReference type="SUPFAM" id="SSF52172">
    <property type="entry name" value="CheY-like"/>
    <property type="match status" value="1"/>
</dbReference>
<dbReference type="Gene3D" id="1.10.287.130">
    <property type="match status" value="1"/>
</dbReference>
<evidence type="ECO:0000256" key="7">
    <source>
        <dbReference type="ARBA" id="ARBA00022741"/>
    </source>
</evidence>
<dbReference type="InterPro" id="IPR004358">
    <property type="entry name" value="Sig_transdc_His_kin-like_C"/>
</dbReference>
<dbReference type="InterPro" id="IPR013767">
    <property type="entry name" value="PAS_fold"/>
</dbReference>
<dbReference type="SUPFAM" id="SSF47226">
    <property type="entry name" value="Histidine-containing phosphotransfer domain, HPT domain"/>
    <property type="match status" value="2"/>
</dbReference>
<dbReference type="SUPFAM" id="SSF55874">
    <property type="entry name" value="ATPase domain of HSP90 chaperone/DNA topoisomerase II/histidine kinase"/>
    <property type="match status" value="1"/>
</dbReference>
<dbReference type="Gene3D" id="1.20.120.160">
    <property type="entry name" value="HPT domain"/>
    <property type="match status" value="2"/>
</dbReference>
<evidence type="ECO:0000256" key="8">
    <source>
        <dbReference type="ARBA" id="ARBA00022840"/>
    </source>
</evidence>
<dbReference type="InterPro" id="IPR036641">
    <property type="entry name" value="HPT_dom_sf"/>
</dbReference>
<dbReference type="CDD" id="cd00130">
    <property type="entry name" value="PAS"/>
    <property type="match status" value="1"/>
</dbReference>
<feature type="domain" description="Histidine kinase" evidence="16">
    <location>
        <begin position="323"/>
        <end position="545"/>
    </location>
</feature>
<feature type="transmembrane region" description="Helical" evidence="15">
    <location>
        <begin position="12"/>
        <end position="34"/>
    </location>
</feature>
<evidence type="ECO:0000256" key="12">
    <source>
        <dbReference type="PROSITE-ProRule" id="PRU00110"/>
    </source>
</evidence>
<dbReference type="InterPro" id="IPR035965">
    <property type="entry name" value="PAS-like_dom_sf"/>
</dbReference>
<accession>A0A5C6B956</accession>
<keyword evidence="6 15" id="KW-0812">Transmembrane</keyword>
<dbReference type="Pfam" id="PF00072">
    <property type="entry name" value="Response_reg"/>
    <property type="match status" value="1"/>
</dbReference>
<evidence type="ECO:0000256" key="5">
    <source>
        <dbReference type="ARBA" id="ARBA00022553"/>
    </source>
</evidence>
<comment type="catalytic activity">
    <reaction evidence="1">
        <text>ATP + protein L-histidine = ADP + protein N-phospho-L-histidine.</text>
        <dbReference type="EC" id="2.7.13.3"/>
    </reaction>
</comment>
<reference evidence="20 21" key="1">
    <citation type="submission" date="2019-02" db="EMBL/GenBank/DDBJ databases">
        <title>Deep-cultivation of Planctomycetes and their phenomic and genomic characterization uncovers novel biology.</title>
        <authorList>
            <person name="Wiegand S."/>
            <person name="Jogler M."/>
            <person name="Boedeker C."/>
            <person name="Pinto D."/>
            <person name="Vollmers J."/>
            <person name="Rivas-Marin E."/>
            <person name="Kohn T."/>
            <person name="Peeters S.H."/>
            <person name="Heuer A."/>
            <person name="Rast P."/>
            <person name="Oberbeckmann S."/>
            <person name="Bunk B."/>
            <person name="Jeske O."/>
            <person name="Meyerdierks A."/>
            <person name="Storesund J.E."/>
            <person name="Kallscheuer N."/>
            <person name="Luecker S."/>
            <person name="Lage O.M."/>
            <person name="Pohl T."/>
            <person name="Merkel B.J."/>
            <person name="Hornburger P."/>
            <person name="Mueller R.-W."/>
            <person name="Bruemmer F."/>
            <person name="Labrenz M."/>
            <person name="Spormann A.M."/>
            <person name="Op Den Camp H."/>
            <person name="Overmann J."/>
            <person name="Amann R."/>
            <person name="Jetten M.S.M."/>
            <person name="Mascher T."/>
            <person name="Medema M.H."/>
            <person name="Devos D.P."/>
            <person name="Kaster A.-K."/>
            <person name="Ovreas L."/>
            <person name="Rohde M."/>
            <person name="Galperin M.Y."/>
            <person name="Jogler C."/>
        </authorList>
    </citation>
    <scope>NUCLEOTIDE SEQUENCE [LARGE SCALE GENOMIC DNA]</scope>
    <source>
        <strain evidence="20 21">Pla52n</strain>
    </source>
</reference>
<evidence type="ECO:0000259" key="16">
    <source>
        <dbReference type="PROSITE" id="PS50109"/>
    </source>
</evidence>
<dbReference type="GO" id="GO:0006355">
    <property type="term" value="P:regulation of DNA-templated transcription"/>
    <property type="evidence" value="ECO:0007669"/>
    <property type="project" value="InterPro"/>
</dbReference>
<dbReference type="Pfam" id="PF02518">
    <property type="entry name" value="HATPase_c"/>
    <property type="match status" value="1"/>
</dbReference>
<dbReference type="CDD" id="cd00088">
    <property type="entry name" value="HPT"/>
    <property type="match status" value="2"/>
</dbReference>
<dbReference type="InterPro" id="IPR003661">
    <property type="entry name" value="HisK_dim/P_dom"/>
</dbReference>
<dbReference type="PROSITE" id="PS50109">
    <property type="entry name" value="HIS_KIN"/>
    <property type="match status" value="1"/>
</dbReference>
<dbReference type="InterPro" id="IPR036097">
    <property type="entry name" value="HisK_dim/P_sf"/>
</dbReference>
<dbReference type="SUPFAM" id="SSF47384">
    <property type="entry name" value="Homodimeric domain of signal transducing histidine kinase"/>
    <property type="match status" value="1"/>
</dbReference>
<name>A0A5C6B956_9BACT</name>
<gene>
    <name evidence="20" type="primary">arcB</name>
    <name evidence="20" type="ORF">Pla52n_08390</name>
</gene>
<keyword evidence="20" id="KW-0808">Transferase</keyword>
<dbReference type="PROSITE" id="PS50894">
    <property type="entry name" value="HPT"/>
    <property type="match status" value="2"/>
</dbReference>
<evidence type="ECO:0000256" key="9">
    <source>
        <dbReference type="ARBA" id="ARBA00022989"/>
    </source>
</evidence>